<protein>
    <submittedName>
        <fullName evidence="2">Putative secreted protein</fullName>
    </submittedName>
</protein>
<proteinExistence type="predicted"/>
<accession>A0A6M2DXQ6</accession>
<dbReference type="AlphaFoldDB" id="A0A6M2DXQ6"/>
<keyword evidence="1" id="KW-0732">Signal</keyword>
<evidence type="ECO:0000313" key="2">
    <source>
        <dbReference type="EMBL" id="NOV51146.1"/>
    </source>
</evidence>
<name>A0A6M2DXQ6_XENCH</name>
<feature type="chain" id="PRO_5026930390" evidence="1">
    <location>
        <begin position="25"/>
        <end position="73"/>
    </location>
</feature>
<organism evidence="2">
    <name type="scientific">Xenopsylla cheopis</name>
    <name type="common">Oriental rat flea</name>
    <name type="synonym">Pulex cheopis</name>
    <dbReference type="NCBI Taxonomy" id="163159"/>
    <lineage>
        <taxon>Eukaryota</taxon>
        <taxon>Metazoa</taxon>
        <taxon>Ecdysozoa</taxon>
        <taxon>Arthropoda</taxon>
        <taxon>Hexapoda</taxon>
        <taxon>Insecta</taxon>
        <taxon>Pterygota</taxon>
        <taxon>Neoptera</taxon>
        <taxon>Endopterygota</taxon>
        <taxon>Siphonaptera</taxon>
        <taxon>Pulicidae</taxon>
        <taxon>Xenopsyllinae</taxon>
        <taxon>Xenopsylla</taxon>
    </lineage>
</organism>
<feature type="signal peptide" evidence="1">
    <location>
        <begin position="1"/>
        <end position="24"/>
    </location>
</feature>
<dbReference type="EMBL" id="GIIL01007420">
    <property type="protein sequence ID" value="NOV51146.1"/>
    <property type="molecule type" value="Transcribed_RNA"/>
</dbReference>
<reference evidence="2" key="1">
    <citation type="submission" date="2020-03" db="EMBL/GenBank/DDBJ databases">
        <title>Transcriptomic Profiling of the Digestive Tract of the Rat Flea, Xenopsylla cheopis, Following Blood Feeding and Infection with Yersinia pestis.</title>
        <authorList>
            <person name="Bland D.M."/>
            <person name="Martens C.A."/>
            <person name="Virtaneva K."/>
            <person name="Kanakabandi K."/>
            <person name="Long D."/>
            <person name="Rosenke R."/>
            <person name="Saturday G.A."/>
            <person name="Hoyt F.H."/>
            <person name="Bruno D.P."/>
            <person name="Ribeiro J.M.C."/>
            <person name="Hinnebusch J."/>
        </authorList>
    </citation>
    <scope>NUCLEOTIDE SEQUENCE</scope>
</reference>
<sequence>MEILWERRLIWILMFPCPLHPCILMDNSTLATVTWHHRLYMFQEQIILITIPDTAAIRRLHQHLVICLICLIV</sequence>
<evidence type="ECO:0000256" key="1">
    <source>
        <dbReference type="SAM" id="SignalP"/>
    </source>
</evidence>